<evidence type="ECO:0000313" key="2">
    <source>
        <dbReference type="Proteomes" id="UP000235965"/>
    </source>
</evidence>
<name>A0A2J7QIZ1_9NEOP</name>
<dbReference type="SUPFAM" id="SSF52266">
    <property type="entry name" value="SGNH hydrolase"/>
    <property type="match status" value="1"/>
</dbReference>
<keyword evidence="2" id="KW-1185">Reference proteome</keyword>
<dbReference type="AlphaFoldDB" id="A0A2J7QIZ1"/>
<dbReference type="InParanoid" id="A0A2J7QIZ1"/>
<comment type="caution">
    <text evidence="1">The sequence shown here is derived from an EMBL/GenBank/DDBJ whole genome shotgun (WGS) entry which is preliminary data.</text>
</comment>
<dbReference type="STRING" id="105785.A0A2J7QIZ1"/>
<evidence type="ECO:0008006" key="3">
    <source>
        <dbReference type="Google" id="ProtNLM"/>
    </source>
</evidence>
<reference evidence="1 2" key="1">
    <citation type="submission" date="2017-12" db="EMBL/GenBank/DDBJ databases">
        <title>Hemimetabolous genomes reveal molecular basis of termite eusociality.</title>
        <authorList>
            <person name="Harrison M.C."/>
            <person name="Jongepier E."/>
            <person name="Robertson H.M."/>
            <person name="Arning N."/>
            <person name="Bitard-Feildel T."/>
            <person name="Chao H."/>
            <person name="Childers C.P."/>
            <person name="Dinh H."/>
            <person name="Doddapaneni H."/>
            <person name="Dugan S."/>
            <person name="Gowin J."/>
            <person name="Greiner C."/>
            <person name="Han Y."/>
            <person name="Hu H."/>
            <person name="Hughes D.S.T."/>
            <person name="Huylmans A.-K."/>
            <person name="Kemena C."/>
            <person name="Kremer L.P.M."/>
            <person name="Lee S.L."/>
            <person name="Lopez-Ezquerra A."/>
            <person name="Mallet L."/>
            <person name="Monroy-Kuhn J.M."/>
            <person name="Moser A."/>
            <person name="Murali S.C."/>
            <person name="Muzny D.M."/>
            <person name="Otani S."/>
            <person name="Piulachs M.-D."/>
            <person name="Poelchau M."/>
            <person name="Qu J."/>
            <person name="Schaub F."/>
            <person name="Wada-Katsumata A."/>
            <person name="Worley K.C."/>
            <person name="Xie Q."/>
            <person name="Ylla G."/>
            <person name="Poulsen M."/>
            <person name="Gibbs R.A."/>
            <person name="Schal C."/>
            <person name="Richards S."/>
            <person name="Belles X."/>
            <person name="Korb J."/>
            <person name="Bornberg-Bauer E."/>
        </authorList>
    </citation>
    <scope>NUCLEOTIDE SEQUENCE [LARGE SCALE GENOMIC DNA]</scope>
    <source>
        <tissue evidence="1">Whole body</tissue>
    </source>
</reference>
<evidence type="ECO:0000313" key="1">
    <source>
        <dbReference type="EMBL" id="PNF28557.1"/>
    </source>
</evidence>
<proteinExistence type="predicted"/>
<accession>A0A2J7QIZ1</accession>
<dbReference type="Proteomes" id="UP000235965">
    <property type="component" value="Unassembled WGS sequence"/>
</dbReference>
<organism evidence="1 2">
    <name type="scientific">Cryptotermes secundus</name>
    <dbReference type="NCBI Taxonomy" id="105785"/>
    <lineage>
        <taxon>Eukaryota</taxon>
        <taxon>Metazoa</taxon>
        <taxon>Ecdysozoa</taxon>
        <taxon>Arthropoda</taxon>
        <taxon>Hexapoda</taxon>
        <taxon>Insecta</taxon>
        <taxon>Pterygota</taxon>
        <taxon>Neoptera</taxon>
        <taxon>Polyneoptera</taxon>
        <taxon>Dictyoptera</taxon>
        <taxon>Blattodea</taxon>
        <taxon>Blattoidea</taxon>
        <taxon>Termitoidae</taxon>
        <taxon>Kalotermitidae</taxon>
        <taxon>Cryptotermitinae</taxon>
        <taxon>Cryptotermes</taxon>
    </lineage>
</organism>
<gene>
    <name evidence="1" type="ORF">B7P43_G12917</name>
</gene>
<sequence length="234" mass="26570">MNEVNNHNIIIVGDSHSKGSALRVGEYLGKKFQVYGMVEPGASVVDMVTQSSTKYEHLTKKKDVIVFQGGASDVYFNYAKGALLQIDISYRYDLENNSILNKEIQTFNRKLRKVTKYYNHVTIIELSLNREAFTQHGLHLNRLTAKQICVAMEIYGLIERNVDSSTSLEWKSVPKVNLQTVPASSGFDNLEAQQNHSNSKQIYSVHEDIQVRRYSTRSNKLPVTRNGVWIAQSV</sequence>
<dbReference type="OrthoDB" id="6624170at2759"/>
<dbReference type="EMBL" id="NEVH01013563">
    <property type="protein sequence ID" value="PNF28557.1"/>
    <property type="molecule type" value="Genomic_DNA"/>
</dbReference>
<protein>
    <recommendedName>
        <fullName evidence="3">SGNH hydrolase-type esterase domain-containing protein</fullName>
    </recommendedName>
</protein>